<comment type="caution">
    <text evidence="1">The sequence shown here is derived from an EMBL/GenBank/DDBJ whole genome shotgun (WGS) entry which is preliminary data.</text>
</comment>
<reference evidence="1 2" key="1">
    <citation type="submission" date="2020-03" db="EMBL/GenBank/DDBJ databases">
        <title>Whole genome shotgun sequence of Phytohabitans houttuyneae NBRC 108639.</title>
        <authorList>
            <person name="Komaki H."/>
            <person name="Tamura T."/>
        </authorList>
    </citation>
    <scope>NUCLEOTIDE SEQUENCE [LARGE SCALE GENOMIC DNA]</scope>
    <source>
        <strain evidence="1 2">NBRC 108639</strain>
    </source>
</reference>
<dbReference type="AlphaFoldDB" id="A0A6V8KFB8"/>
<proteinExistence type="predicted"/>
<protein>
    <submittedName>
        <fullName evidence="1">Uncharacterized protein</fullName>
    </submittedName>
</protein>
<sequence length="48" mass="4918">MGASVEVLTVTTADPNRLVEICDRLVPGRVNARILDGVAGATQAGGRP</sequence>
<dbReference type="EMBL" id="BLPF01000001">
    <property type="protein sequence ID" value="GFJ79435.1"/>
    <property type="molecule type" value="Genomic_DNA"/>
</dbReference>
<keyword evidence="2" id="KW-1185">Reference proteome</keyword>
<reference evidence="1 2" key="2">
    <citation type="submission" date="2020-03" db="EMBL/GenBank/DDBJ databases">
        <authorList>
            <person name="Ichikawa N."/>
            <person name="Kimura A."/>
            <person name="Kitahashi Y."/>
            <person name="Uohara A."/>
        </authorList>
    </citation>
    <scope>NUCLEOTIDE SEQUENCE [LARGE SCALE GENOMIC DNA]</scope>
    <source>
        <strain evidence="1 2">NBRC 108639</strain>
    </source>
</reference>
<evidence type="ECO:0000313" key="2">
    <source>
        <dbReference type="Proteomes" id="UP000482800"/>
    </source>
</evidence>
<gene>
    <name evidence="1" type="ORF">Phou_036150</name>
</gene>
<name>A0A6V8KFB8_9ACTN</name>
<dbReference type="Proteomes" id="UP000482800">
    <property type="component" value="Unassembled WGS sequence"/>
</dbReference>
<accession>A0A6V8KFB8</accession>
<evidence type="ECO:0000313" key="1">
    <source>
        <dbReference type="EMBL" id="GFJ79435.1"/>
    </source>
</evidence>
<organism evidence="1 2">
    <name type="scientific">Phytohabitans houttuyneae</name>
    <dbReference type="NCBI Taxonomy" id="1076126"/>
    <lineage>
        <taxon>Bacteria</taxon>
        <taxon>Bacillati</taxon>
        <taxon>Actinomycetota</taxon>
        <taxon>Actinomycetes</taxon>
        <taxon>Micromonosporales</taxon>
        <taxon>Micromonosporaceae</taxon>
    </lineage>
</organism>